<accession>A0A921ELB2</accession>
<dbReference type="GO" id="GO:0000166">
    <property type="term" value="F:nucleotide binding"/>
    <property type="evidence" value="ECO:0007669"/>
    <property type="project" value="InterPro"/>
</dbReference>
<sequence length="98" mass="10905">MIDPKWLRVDPDRVRRSQAARRASVELVDDLIAADETRRQSILTSETLRAEQKSLGKQVAQAKGDEKTALLERTKQLAAEVKATAAATAEAEEKFDEL</sequence>
<protein>
    <submittedName>
        <fullName evidence="2">Serine--tRNA ligase</fullName>
    </submittedName>
</protein>
<dbReference type="InterPro" id="IPR010978">
    <property type="entry name" value="tRNA-bd_arm"/>
</dbReference>
<reference evidence="2" key="1">
    <citation type="journal article" date="2021" name="PeerJ">
        <title>Extensive microbial diversity within the chicken gut microbiome revealed by metagenomics and culture.</title>
        <authorList>
            <person name="Gilroy R."/>
            <person name="Ravi A."/>
            <person name="Getino M."/>
            <person name="Pursley I."/>
            <person name="Horton D.L."/>
            <person name="Alikhan N.F."/>
            <person name="Baker D."/>
            <person name="Gharbi K."/>
            <person name="Hall N."/>
            <person name="Watson M."/>
            <person name="Adriaenssens E.M."/>
            <person name="Foster-Nyarko E."/>
            <person name="Jarju S."/>
            <person name="Secka A."/>
            <person name="Antonio M."/>
            <person name="Oren A."/>
            <person name="Chaudhuri R.R."/>
            <person name="La Ragione R."/>
            <person name="Hildebrand F."/>
            <person name="Pallen M.J."/>
        </authorList>
    </citation>
    <scope>NUCLEOTIDE SEQUENCE</scope>
    <source>
        <strain evidence="2">ChiGjej3B3-7470</strain>
    </source>
</reference>
<dbReference type="SUPFAM" id="SSF46589">
    <property type="entry name" value="tRNA-binding arm"/>
    <property type="match status" value="1"/>
</dbReference>
<proteinExistence type="predicted"/>
<organism evidence="2 3">
    <name type="scientific">Tessaracoccus flavescens</name>
    <dbReference type="NCBI Taxonomy" id="399497"/>
    <lineage>
        <taxon>Bacteria</taxon>
        <taxon>Bacillati</taxon>
        <taxon>Actinomycetota</taxon>
        <taxon>Actinomycetes</taxon>
        <taxon>Propionibacteriales</taxon>
        <taxon>Propionibacteriaceae</taxon>
        <taxon>Tessaracoccus</taxon>
    </lineage>
</organism>
<feature type="domain" description="Serine-tRNA synthetase type1 N-terminal" evidence="1">
    <location>
        <begin position="1"/>
        <end position="97"/>
    </location>
</feature>
<comment type="caution">
    <text evidence="2">The sequence shown here is derived from an EMBL/GenBank/DDBJ whole genome shotgun (WGS) entry which is preliminary data.</text>
</comment>
<keyword evidence="2" id="KW-0436">Ligase</keyword>
<dbReference type="EMBL" id="DYZF01000037">
    <property type="protein sequence ID" value="HJE50653.1"/>
    <property type="molecule type" value="Genomic_DNA"/>
</dbReference>
<feature type="non-terminal residue" evidence="2">
    <location>
        <position position="98"/>
    </location>
</feature>
<dbReference type="Pfam" id="PF02403">
    <property type="entry name" value="Seryl_tRNA_N"/>
    <property type="match status" value="1"/>
</dbReference>
<dbReference type="InterPro" id="IPR015866">
    <property type="entry name" value="Ser-tRNA-synth_1_N"/>
</dbReference>
<evidence type="ECO:0000259" key="1">
    <source>
        <dbReference type="Pfam" id="PF02403"/>
    </source>
</evidence>
<dbReference type="Proteomes" id="UP000712713">
    <property type="component" value="Unassembled WGS sequence"/>
</dbReference>
<evidence type="ECO:0000313" key="2">
    <source>
        <dbReference type="EMBL" id="HJE50653.1"/>
    </source>
</evidence>
<reference evidence="2" key="2">
    <citation type="submission" date="2021-09" db="EMBL/GenBank/DDBJ databases">
        <authorList>
            <person name="Gilroy R."/>
        </authorList>
    </citation>
    <scope>NUCLEOTIDE SEQUENCE</scope>
    <source>
        <strain evidence="2">ChiGjej3B3-7470</strain>
    </source>
</reference>
<gene>
    <name evidence="2" type="ORF">K8V15_01510</name>
</gene>
<dbReference type="GO" id="GO:0016874">
    <property type="term" value="F:ligase activity"/>
    <property type="evidence" value="ECO:0007669"/>
    <property type="project" value="UniProtKB-KW"/>
</dbReference>
<evidence type="ECO:0000313" key="3">
    <source>
        <dbReference type="Proteomes" id="UP000712713"/>
    </source>
</evidence>
<dbReference type="Gene3D" id="1.10.287.40">
    <property type="entry name" value="Serine-tRNA synthetase, tRNA binding domain"/>
    <property type="match status" value="1"/>
</dbReference>
<dbReference type="AlphaFoldDB" id="A0A921ELB2"/>
<name>A0A921ELB2_9ACTN</name>
<dbReference type="InterPro" id="IPR042103">
    <property type="entry name" value="SerRS_1_N_sf"/>
</dbReference>